<evidence type="ECO:0000256" key="6">
    <source>
        <dbReference type="ARBA" id="ARBA00022769"/>
    </source>
</evidence>
<keyword evidence="7 12" id="KW-0067">ATP-binding</keyword>
<organism evidence="18 19">
    <name type="scientific">Carboxydothermus islandicus</name>
    <dbReference type="NCBI Taxonomy" id="661089"/>
    <lineage>
        <taxon>Bacteria</taxon>
        <taxon>Bacillati</taxon>
        <taxon>Bacillota</taxon>
        <taxon>Clostridia</taxon>
        <taxon>Thermoanaerobacterales</taxon>
        <taxon>Thermoanaerobacteraceae</taxon>
        <taxon>Carboxydothermus</taxon>
    </lineage>
</organism>
<evidence type="ECO:0000259" key="16">
    <source>
        <dbReference type="PROSITE" id="PS51192"/>
    </source>
</evidence>
<dbReference type="STRING" id="661089.ciss_06610"/>
<dbReference type="GO" id="GO:0003677">
    <property type="term" value="F:DNA binding"/>
    <property type="evidence" value="ECO:0007669"/>
    <property type="project" value="UniProtKB-UniRule"/>
</dbReference>
<keyword evidence="8 12" id="KW-0267">Excision nuclease</keyword>
<comment type="function">
    <text evidence="12">The UvrABC repair system catalyzes the recognition and processing of DNA lesions. A damage recognition complex composed of 2 UvrA and 2 UvrB subunits scans DNA for abnormalities. Upon binding of the UvrA(2)B(2) complex to a putative damaged site, the DNA wraps around one UvrB monomer. DNA wrap is dependent on ATP binding by UvrB and probably causes local melting of the DNA helix, facilitating insertion of UvrB beta-hairpin between the DNA strands. Then UvrB probes one DNA strand for the presence of a lesion. If a lesion is found the UvrA subunits dissociate and the UvrB-DNA preincision complex is formed. This complex is subsequently bound by UvrC and the second UvrB is released. If no lesion is found, the DNA wraps around the other UvrB subunit that will check the other stand for damage.</text>
</comment>
<evidence type="ECO:0000313" key="19">
    <source>
        <dbReference type="Proteomes" id="UP000187338"/>
    </source>
</evidence>
<evidence type="ECO:0000256" key="1">
    <source>
        <dbReference type="ARBA" id="ARBA00004496"/>
    </source>
</evidence>
<keyword evidence="14" id="KW-0175">Coiled coil</keyword>
<keyword evidence="4 12" id="KW-0547">Nucleotide-binding</keyword>
<dbReference type="NCBIfam" id="TIGR00631">
    <property type="entry name" value="uvrb"/>
    <property type="match status" value="1"/>
</dbReference>
<dbReference type="InterPro" id="IPR006935">
    <property type="entry name" value="Helicase/UvrB_N"/>
</dbReference>
<dbReference type="GO" id="GO:0005524">
    <property type="term" value="F:ATP binding"/>
    <property type="evidence" value="ECO:0007669"/>
    <property type="project" value="UniProtKB-UniRule"/>
</dbReference>
<dbReference type="GO" id="GO:0009432">
    <property type="term" value="P:SOS response"/>
    <property type="evidence" value="ECO:0007669"/>
    <property type="project" value="UniProtKB-UniRule"/>
</dbReference>
<dbReference type="PROSITE" id="PS51194">
    <property type="entry name" value="HELICASE_CTER"/>
    <property type="match status" value="1"/>
</dbReference>
<dbReference type="Pfam" id="PF04851">
    <property type="entry name" value="ResIII"/>
    <property type="match status" value="1"/>
</dbReference>
<evidence type="ECO:0000256" key="11">
    <source>
        <dbReference type="ARBA" id="ARBA00029504"/>
    </source>
</evidence>
<dbReference type="GO" id="GO:0005737">
    <property type="term" value="C:cytoplasm"/>
    <property type="evidence" value="ECO:0007669"/>
    <property type="project" value="UniProtKB-SubCell"/>
</dbReference>
<comment type="similarity">
    <text evidence="2 12 13">Belongs to the UvrB family.</text>
</comment>
<keyword evidence="19" id="KW-1185">Reference proteome</keyword>
<evidence type="ECO:0000256" key="2">
    <source>
        <dbReference type="ARBA" id="ARBA00008533"/>
    </source>
</evidence>
<dbReference type="Pfam" id="PF12344">
    <property type="entry name" value="UvrB"/>
    <property type="match status" value="1"/>
</dbReference>
<dbReference type="GO" id="GO:0006289">
    <property type="term" value="P:nucleotide-excision repair"/>
    <property type="evidence" value="ECO:0007669"/>
    <property type="project" value="UniProtKB-UniRule"/>
</dbReference>
<reference evidence="19" key="1">
    <citation type="submission" date="2016-12" db="EMBL/GenBank/DDBJ databases">
        <title>Draft Genome Sequences od Carboxydothermus pertinax and islandicus, Hydrogenogenic Carboxydotrophic Bacteria.</title>
        <authorList>
            <person name="Fukuyama Y."/>
            <person name="Ohmae K."/>
            <person name="Yoneda Y."/>
            <person name="Yoshida T."/>
            <person name="Sako Y."/>
        </authorList>
    </citation>
    <scope>NUCLEOTIDE SEQUENCE [LARGE SCALE GENOMIC DNA]</scope>
    <source>
        <strain evidence="19">SET</strain>
    </source>
</reference>
<dbReference type="InterPro" id="IPR001943">
    <property type="entry name" value="UVR_dom"/>
</dbReference>
<dbReference type="InterPro" id="IPR036876">
    <property type="entry name" value="UVR_dom_sf"/>
</dbReference>
<dbReference type="Pfam" id="PF17757">
    <property type="entry name" value="UvrB_inter"/>
    <property type="match status" value="1"/>
</dbReference>
<dbReference type="Proteomes" id="UP000187338">
    <property type="component" value="Unassembled WGS sequence"/>
</dbReference>
<evidence type="ECO:0000256" key="3">
    <source>
        <dbReference type="ARBA" id="ARBA00022490"/>
    </source>
</evidence>
<evidence type="ECO:0000256" key="14">
    <source>
        <dbReference type="SAM" id="Coils"/>
    </source>
</evidence>
<dbReference type="InterPro" id="IPR014001">
    <property type="entry name" value="Helicase_ATP-bd"/>
</dbReference>
<feature type="domain" description="UVR" evidence="15">
    <location>
        <begin position="622"/>
        <end position="657"/>
    </location>
</feature>
<dbReference type="SUPFAM" id="SSF52540">
    <property type="entry name" value="P-loop containing nucleoside triphosphate hydrolases"/>
    <property type="match status" value="2"/>
</dbReference>
<feature type="coiled-coil region" evidence="14">
    <location>
        <begin position="618"/>
        <end position="645"/>
    </location>
</feature>
<protein>
    <recommendedName>
        <fullName evidence="11 12">UvrABC system protein B</fullName>
        <shortName evidence="12">Protein UvrB</shortName>
    </recommendedName>
    <alternativeName>
        <fullName evidence="12">Excinuclease ABC subunit B</fullName>
    </alternativeName>
</protein>
<evidence type="ECO:0000256" key="12">
    <source>
        <dbReference type="HAMAP-Rule" id="MF_00204"/>
    </source>
</evidence>
<feature type="coiled-coil region" evidence="14">
    <location>
        <begin position="245"/>
        <end position="283"/>
    </location>
</feature>
<dbReference type="SUPFAM" id="SSF46600">
    <property type="entry name" value="C-terminal UvrC-binding domain of UvrB"/>
    <property type="match status" value="1"/>
</dbReference>
<evidence type="ECO:0000256" key="8">
    <source>
        <dbReference type="ARBA" id="ARBA00022881"/>
    </source>
</evidence>
<evidence type="ECO:0000313" key="18">
    <source>
        <dbReference type="EMBL" id="GAV24728.1"/>
    </source>
</evidence>
<dbReference type="PANTHER" id="PTHR24029:SF0">
    <property type="entry name" value="UVRABC SYSTEM PROTEIN B"/>
    <property type="match status" value="1"/>
</dbReference>
<gene>
    <name evidence="12" type="primary">uvrB</name>
    <name evidence="18" type="ORF">ciss_06610</name>
</gene>
<dbReference type="OrthoDB" id="9806651at2"/>
<dbReference type="InterPro" id="IPR041471">
    <property type="entry name" value="UvrB_inter"/>
</dbReference>
<dbReference type="PROSITE" id="PS50151">
    <property type="entry name" value="UVR"/>
    <property type="match status" value="1"/>
</dbReference>
<dbReference type="Pfam" id="PF00271">
    <property type="entry name" value="Helicase_C"/>
    <property type="match status" value="1"/>
</dbReference>
<dbReference type="GO" id="GO:0009381">
    <property type="term" value="F:excinuclease ABC activity"/>
    <property type="evidence" value="ECO:0007669"/>
    <property type="project" value="UniProtKB-UniRule"/>
</dbReference>
<dbReference type="InterPro" id="IPR024759">
    <property type="entry name" value="UvrB_YAD/RRR_dom"/>
</dbReference>
<dbReference type="InterPro" id="IPR004807">
    <property type="entry name" value="UvrB"/>
</dbReference>
<dbReference type="GO" id="GO:0016887">
    <property type="term" value="F:ATP hydrolysis activity"/>
    <property type="evidence" value="ECO:0007669"/>
    <property type="project" value="InterPro"/>
</dbReference>
<feature type="domain" description="Helicase C-terminal" evidence="17">
    <location>
        <begin position="429"/>
        <end position="595"/>
    </location>
</feature>
<comment type="domain">
    <text evidence="12">The beta-hairpin motif is involved in DNA binding.</text>
</comment>
<dbReference type="NCBIfam" id="NF003673">
    <property type="entry name" value="PRK05298.1"/>
    <property type="match status" value="1"/>
</dbReference>
<dbReference type="SMART" id="SM00490">
    <property type="entry name" value="HELICc"/>
    <property type="match status" value="1"/>
</dbReference>
<evidence type="ECO:0000256" key="7">
    <source>
        <dbReference type="ARBA" id="ARBA00022840"/>
    </source>
</evidence>
<dbReference type="InterPro" id="IPR001650">
    <property type="entry name" value="Helicase_C-like"/>
</dbReference>
<dbReference type="AlphaFoldDB" id="A0A1L8D0P3"/>
<dbReference type="EMBL" id="BDJL01000017">
    <property type="protein sequence ID" value="GAV24728.1"/>
    <property type="molecule type" value="Genomic_DNA"/>
</dbReference>
<evidence type="ECO:0000256" key="9">
    <source>
        <dbReference type="ARBA" id="ARBA00023204"/>
    </source>
</evidence>
<dbReference type="RefSeq" id="WP_075864912.1">
    <property type="nucleotide sequence ID" value="NZ_BDJL01000017.1"/>
</dbReference>
<keyword evidence="9 12" id="KW-0234">DNA repair</keyword>
<dbReference type="CDD" id="cd17916">
    <property type="entry name" value="DEXHc_UvrB"/>
    <property type="match status" value="1"/>
</dbReference>
<feature type="binding site" evidence="12">
    <location>
        <begin position="38"/>
        <end position="45"/>
    </location>
    <ligand>
        <name>ATP</name>
        <dbReference type="ChEBI" id="CHEBI:30616"/>
    </ligand>
</feature>
<keyword evidence="6 12" id="KW-0228">DNA excision</keyword>
<evidence type="ECO:0000256" key="13">
    <source>
        <dbReference type="RuleBase" id="RU003587"/>
    </source>
</evidence>
<feature type="domain" description="Helicase ATP-binding" evidence="16">
    <location>
        <begin position="25"/>
        <end position="159"/>
    </location>
</feature>
<dbReference type="Gene3D" id="4.10.860.10">
    <property type="entry name" value="UVR domain"/>
    <property type="match status" value="1"/>
</dbReference>
<keyword evidence="3 12" id="KW-0963">Cytoplasm</keyword>
<dbReference type="HAMAP" id="MF_00204">
    <property type="entry name" value="UvrB"/>
    <property type="match status" value="1"/>
</dbReference>
<evidence type="ECO:0000256" key="4">
    <source>
        <dbReference type="ARBA" id="ARBA00022741"/>
    </source>
</evidence>
<dbReference type="CDD" id="cd18790">
    <property type="entry name" value="SF2_C_UvrB"/>
    <property type="match status" value="1"/>
</dbReference>
<evidence type="ECO:0000259" key="17">
    <source>
        <dbReference type="PROSITE" id="PS51194"/>
    </source>
</evidence>
<comment type="caution">
    <text evidence="18">The sequence shown here is derived from an EMBL/GenBank/DDBJ whole genome shotgun (WGS) entry which is preliminary data.</text>
</comment>
<dbReference type="SMART" id="SM00487">
    <property type="entry name" value="DEXDc"/>
    <property type="match status" value="1"/>
</dbReference>
<sequence length="662" mass="76325">MERFLLKANYTPKGDQPKAIKELTEGIEKGLKMQTLLGVTGSGKTFTMANVIANVNKPTLVIAPNKTLAAQLCAEFREFFPENAVEYFVSYYDYYQPEAYLPATDTYIEKDSAINDEIDKLRHSATAALLERRDVIIVASVSCIYGLGDPQEYQELLLSLRAGQIYDREAILRKLVDIQYERNEYDLTRGKFRVKGDVIEVYPASYTDRAVRIELFGDEVERILEFDTLTGEIIGELKHVAIFPASHFATSREKLERAIKSIEEELEERLRYFEERGKLLEAQRLRQRTLYDIEMLREVGYTKGIENYSRHLTGRKPGEPPYTLIDYFPRDFLMIIDESHITIPQIRGMYEGDRSRKEALVEYGFRLPSAFDNRPLKFHEFEARINQVVFVSATPGPYELEHSQKIVEQIIRPTGLVDPEVEVRPTLGQVDDLYGEIKERVARNERVLVTTLTKKMAEDLTEYFREMGVKVRYLHSDIDTLERVEILRDLRLGVFDVLVGINLLREGLDLPEVSLVAILDADKEGYLRSERSLIQTIGRAARNVNGKVIMYADTVTASMQKAIDETNRRRKLQMEYNRQHGITPQTVQKAVRDVIEATRAVTAELPEVKRDFIQKMSAKEFKQYVEKLTREMREAAKALEFEKAAMLRDLIIELRAQKAAKK</sequence>
<dbReference type="Gene3D" id="3.40.50.300">
    <property type="entry name" value="P-loop containing nucleotide triphosphate hydrolases"/>
    <property type="match status" value="3"/>
</dbReference>
<evidence type="ECO:0000259" key="15">
    <source>
        <dbReference type="PROSITE" id="PS50151"/>
    </source>
</evidence>
<dbReference type="Pfam" id="PF02151">
    <property type="entry name" value="UVR"/>
    <property type="match status" value="1"/>
</dbReference>
<evidence type="ECO:0000256" key="10">
    <source>
        <dbReference type="ARBA" id="ARBA00026033"/>
    </source>
</evidence>
<dbReference type="PROSITE" id="PS51192">
    <property type="entry name" value="HELICASE_ATP_BIND_1"/>
    <property type="match status" value="1"/>
</dbReference>
<accession>A0A1L8D0P3</accession>
<name>A0A1L8D0P3_9THEO</name>
<keyword evidence="5 12" id="KW-0227">DNA damage</keyword>
<keyword evidence="12 13" id="KW-0742">SOS response</keyword>
<comment type="subunit">
    <text evidence="10 12 13">Forms a heterotetramer with UvrA during the search for lesions. Interacts with UvrC in an incision complex.</text>
</comment>
<feature type="short sequence motif" description="Beta-hairpin" evidence="12">
    <location>
        <begin position="91"/>
        <end position="114"/>
    </location>
</feature>
<dbReference type="InterPro" id="IPR027417">
    <property type="entry name" value="P-loop_NTPase"/>
</dbReference>
<dbReference type="GO" id="GO:0009380">
    <property type="term" value="C:excinuclease repair complex"/>
    <property type="evidence" value="ECO:0007669"/>
    <property type="project" value="InterPro"/>
</dbReference>
<dbReference type="PANTHER" id="PTHR24029">
    <property type="entry name" value="UVRABC SYSTEM PROTEIN B"/>
    <property type="match status" value="1"/>
</dbReference>
<proteinExistence type="inferred from homology"/>
<comment type="subcellular location">
    <subcellularLocation>
        <location evidence="1 12 13">Cytoplasm</location>
    </subcellularLocation>
</comment>
<evidence type="ECO:0000256" key="5">
    <source>
        <dbReference type="ARBA" id="ARBA00022763"/>
    </source>
</evidence>